<evidence type="ECO:0000313" key="2">
    <source>
        <dbReference type="Proteomes" id="UP000799755"/>
    </source>
</evidence>
<sequence>MANLRPPRPHIGFLLNETKGRFVGQSSLGRPYYDDNGPKMTSLLNLRLMNKVLESQEFPQMEKIALIVALIKSATLPDANESREFDQINDPTRNQEPIRAKPLRPAPHQLSNNLCKTGQIVAQNGLQIKGMGRSGFPPNIPTNLAQNKSQKRRRSHNPSPEPRVYNFQSPIVKLPFNDNRKPVKKDIRAEKKLNDQNPLQPSTTSKPSFAFNNSPYEHNSTNSHEQSSAAKKQKTVPMGSKGRQKRNRKARKGAFRVSRS</sequence>
<accession>A0ACB6QPL1</accession>
<reference evidence="1" key="1">
    <citation type="journal article" date="2020" name="Stud. Mycol.">
        <title>101 Dothideomycetes genomes: a test case for predicting lifestyles and emergence of pathogens.</title>
        <authorList>
            <person name="Haridas S."/>
            <person name="Albert R."/>
            <person name="Binder M."/>
            <person name="Bloem J."/>
            <person name="Labutti K."/>
            <person name="Salamov A."/>
            <person name="Andreopoulos B."/>
            <person name="Baker S."/>
            <person name="Barry K."/>
            <person name="Bills G."/>
            <person name="Bluhm B."/>
            <person name="Cannon C."/>
            <person name="Castanera R."/>
            <person name="Culley D."/>
            <person name="Daum C."/>
            <person name="Ezra D."/>
            <person name="Gonzalez J."/>
            <person name="Henrissat B."/>
            <person name="Kuo A."/>
            <person name="Liang C."/>
            <person name="Lipzen A."/>
            <person name="Lutzoni F."/>
            <person name="Magnuson J."/>
            <person name="Mondo S."/>
            <person name="Nolan M."/>
            <person name="Ohm R."/>
            <person name="Pangilinan J."/>
            <person name="Park H.-J."/>
            <person name="Ramirez L."/>
            <person name="Alfaro M."/>
            <person name="Sun H."/>
            <person name="Tritt A."/>
            <person name="Yoshinaga Y."/>
            <person name="Zwiers L.-H."/>
            <person name="Turgeon B."/>
            <person name="Goodwin S."/>
            <person name="Spatafora J."/>
            <person name="Crous P."/>
            <person name="Grigoriev I."/>
        </authorList>
    </citation>
    <scope>NUCLEOTIDE SEQUENCE</scope>
    <source>
        <strain evidence="1">ATCC 200398</strain>
    </source>
</reference>
<dbReference type="Proteomes" id="UP000799755">
    <property type="component" value="Unassembled WGS sequence"/>
</dbReference>
<dbReference type="EMBL" id="MU003514">
    <property type="protein sequence ID" value="KAF2468797.1"/>
    <property type="molecule type" value="Genomic_DNA"/>
</dbReference>
<organism evidence="1 2">
    <name type="scientific">Lindgomyces ingoldianus</name>
    <dbReference type="NCBI Taxonomy" id="673940"/>
    <lineage>
        <taxon>Eukaryota</taxon>
        <taxon>Fungi</taxon>
        <taxon>Dikarya</taxon>
        <taxon>Ascomycota</taxon>
        <taxon>Pezizomycotina</taxon>
        <taxon>Dothideomycetes</taxon>
        <taxon>Pleosporomycetidae</taxon>
        <taxon>Pleosporales</taxon>
        <taxon>Lindgomycetaceae</taxon>
        <taxon>Lindgomyces</taxon>
    </lineage>
</organism>
<protein>
    <submittedName>
        <fullName evidence="1">Uncharacterized protein</fullName>
    </submittedName>
</protein>
<name>A0ACB6QPL1_9PLEO</name>
<comment type="caution">
    <text evidence="1">The sequence shown here is derived from an EMBL/GenBank/DDBJ whole genome shotgun (WGS) entry which is preliminary data.</text>
</comment>
<gene>
    <name evidence="1" type="ORF">BDR25DRAFT_344056</name>
</gene>
<keyword evidence="2" id="KW-1185">Reference proteome</keyword>
<evidence type="ECO:0000313" key="1">
    <source>
        <dbReference type="EMBL" id="KAF2468797.1"/>
    </source>
</evidence>
<proteinExistence type="predicted"/>